<evidence type="ECO:0000256" key="3">
    <source>
        <dbReference type="ARBA" id="ARBA00022679"/>
    </source>
</evidence>
<organism evidence="9 10">
    <name type="scientific">Saccoglossus kowalevskii</name>
    <name type="common">Acorn worm</name>
    <dbReference type="NCBI Taxonomy" id="10224"/>
    <lineage>
        <taxon>Eukaryota</taxon>
        <taxon>Metazoa</taxon>
        <taxon>Hemichordata</taxon>
        <taxon>Enteropneusta</taxon>
        <taxon>Harrimaniidae</taxon>
        <taxon>Saccoglossus</taxon>
    </lineage>
</organism>
<reference evidence="10" key="1">
    <citation type="submission" date="2025-08" db="UniProtKB">
        <authorList>
            <consortium name="RefSeq"/>
        </authorList>
    </citation>
    <scope>IDENTIFICATION</scope>
    <source>
        <tissue evidence="10">Testes</tissue>
    </source>
</reference>
<dbReference type="InterPro" id="IPR024169">
    <property type="entry name" value="SP_NH2Trfase/AEP_transaminase"/>
</dbReference>
<evidence type="ECO:0000256" key="7">
    <source>
        <dbReference type="PIRNR" id="PIRNR000524"/>
    </source>
</evidence>
<keyword evidence="9" id="KW-1185">Reference proteome</keyword>
<dbReference type="HAMAP" id="MF_01376">
    <property type="entry name" value="PhnW_aminotrans_5"/>
    <property type="match status" value="1"/>
</dbReference>
<dbReference type="RefSeq" id="XP_006823762.1">
    <property type="nucleotide sequence ID" value="XM_006823699.1"/>
</dbReference>
<keyword evidence="4 7" id="KW-0663">Pyridoxal phosphate</keyword>
<evidence type="ECO:0000259" key="8">
    <source>
        <dbReference type="Pfam" id="PF00266"/>
    </source>
</evidence>
<keyword evidence="2" id="KW-0032">Aminotransferase</keyword>
<evidence type="ECO:0000256" key="6">
    <source>
        <dbReference type="ARBA" id="ARBA00049460"/>
    </source>
</evidence>
<gene>
    <name evidence="10" type="primary">LOC100370031</name>
</gene>
<dbReference type="EC" id="2.6.1.44" evidence="7"/>
<comment type="catalytic activity">
    <reaction evidence="6">
        <text>(2-aminoethyl)phosphonate + pyruvate = phosphonoacetaldehyde + L-alanine</text>
        <dbReference type="Rhea" id="RHEA:17021"/>
        <dbReference type="ChEBI" id="CHEBI:15361"/>
        <dbReference type="ChEBI" id="CHEBI:57418"/>
        <dbReference type="ChEBI" id="CHEBI:57972"/>
        <dbReference type="ChEBI" id="CHEBI:58383"/>
        <dbReference type="EC" id="2.6.1.37"/>
    </reaction>
</comment>
<dbReference type="GeneID" id="100370031"/>
<dbReference type="InterPro" id="IPR015424">
    <property type="entry name" value="PyrdxlP-dep_Trfase"/>
</dbReference>
<comment type="similarity">
    <text evidence="7">Belongs to the class-V pyridoxal-phosphate-dependent aminotransferase family.</text>
</comment>
<accession>A0ABM0MUS1</accession>
<comment type="cofactor">
    <cofactor evidence="1 7">
        <name>pyridoxal 5'-phosphate</name>
        <dbReference type="ChEBI" id="CHEBI:597326"/>
    </cofactor>
</comment>
<protein>
    <recommendedName>
        <fullName evidence="7">Alanine--glyoxylate aminotransferase</fullName>
        <ecNumber evidence="7">2.6.1.44</ecNumber>
    </recommendedName>
</protein>
<feature type="domain" description="Aminotransferase class V" evidence="8">
    <location>
        <begin position="53"/>
        <end position="316"/>
    </location>
</feature>
<sequence length="397" mass="43822">MLHMDNSNSTIGSCEQNHLSPNSLGNKKLFTPGPLGVSLTTRQALLKDLGSRDTEFINTVSFIRQKLLDIAGVSSHSFTCVPMQGSGTFAVEAVLTTTVPRTNGKVLVLENGAYGKRIGQILKVLGVENTVLSFDEDKSIDVGVVKDHLRKDSLYTNVSIVHCETSAGVFNPVSKIGALVKKYIPDAYYFVDAMSSFGAVPLDLEDSNVHFLVSSANKCLEGVPGFSYAIAHKESLLQCKGRARSMSLDLVGQYEGLSKNGQFRFTPPTHTMLAFKQALIEHEEEGGVVGRANRYKKNNAILKDGMKKFGFKELVNDNDQGYIITSYHYPKNSNFNFQDFYARLNDKDQVIYPGKVTTADCFRIGNIGHLYPEDMTNLISCIEEVCRDMNMSLPLVE</sequence>
<dbReference type="SUPFAM" id="SSF53383">
    <property type="entry name" value="PLP-dependent transferases"/>
    <property type="match status" value="1"/>
</dbReference>
<dbReference type="Pfam" id="PF00266">
    <property type="entry name" value="Aminotran_5"/>
    <property type="match status" value="1"/>
</dbReference>
<dbReference type="InterPro" id="IPR000192">
    <property type="entry name" value="Aminotrans_V_dom"/>
</dbReference>
<dbReference type="InterPro" id="IPR012703">
    <property type="entry name" value="NH2EtPonate_pyrv_transaminase"/>
</dbReference>
<dbReference type="InterPro" id="IPR015422">
    <property type="entry name" value="PyrdxlP-dep_Trfase_small"/>
</dbReference>
<name>A0ABM0MUS1_SACKO</name>
<comment type="catalytic activity">
    <reaction evidence="7">
        <text>glyoxylate + L-alanine = glycine + pyruvate</text>
        <dbReference type="Rhea" id="RHEA:24248"/>
        <dbReference type="ChEBI" id="CHEBI:15361"/>
        <dbReference type="ChEBI" id="CHEBI:36655"/>
        <dbReference type="ChEBI" id="CHEBI:57305"/>
        <dbReference type="ChEBI" id="CHEBI:57972"/>
        <dbReference type="EC" id="2.6.1.44"/>
    </reaction>
</comment>
<keyword evidence="3" id="KW-0808">Transferase</keyword>
<evidence type="ECO:0000256" key="2">
    <source>
        <dbReference type="ARBA" id="ARBA00022576"/>
    </source>
</evidence>
<dbReference type="InterPro" id="IPR015421">
    <property type="entry name" value="PyrdxlP-dep_Trfase_major"/>
</dbReference>
<evidence type="ECO:0000256" key="1">
    <source>
        <dbReference type="ARBA" id="ARBA00001933"/>
    </source>
</evidence>
<dbReference type="NCBIfam" id="TIGR03301">
    <property type="entry name" value="PhnW-AepZ"/>
    <property type="match status" value="1"/>
</dbReference>
<dbReference type="NCBIfam" id="TIGR02326">
    <property type="entry name" value="transamin_PhnW"/>
    <property type="match status" value="1"/>
</dbReference>
<dbReference type="Proteomes" id="UP000694865">
    <property type="component" value="Unplaced"/>
</dbReference>
<evidence type="ECO:0000256" key="5">
    <source>
        <dbReference type="ARBA" id="ARBA00023317"/>
    </source>
</evidence>
<dbReference type="PIRSF" id="PIRSF000524">
    <property type="entry name" value="SPT"/>
    <property type="match status" value="1"/>
</dbReference>
<evidence type="ECO:0000313" key="10">
    <source>
        <dbReference type="RefSeq" id="XP_006823762.1"/>
    </source>
</evidence>
<evidence type="ECO:0000313" key="9">
    <source>
        <dbReference type="Proteomes" id="UP000694865"/>
    </source>
</evidence>
<evidence type="ECO:0000256" key="4">
    <source>
        <dbReference type="ARBA" id="ARBA00022898"/>
    </source>
</evidence>
<dbReference type="Gene3D" id="3.90.1150.10">
    <property type="entry name" value="Aspartate Aminotransferase, domain 1"/>
    <property type="match status" value="1"/>
</dbReference>
<dbReference type="Gene3D" id="3.40.640.10">
    <property type="entry name" value="Type I PLP-dependent aspartate aminotransferase-like (Major domain)"/>
    <property type="match status" value="1"/>
</dbReference>
<proteinExistence type="inferred from homology"/>
<keyword evidence="5" id="KW-0670">Pyruvate</keyword>
<dbReference type="PANTHER" id="PTHR42778:SF1">
    <property type="entry name" value="2-AMINOETHYLPHOSPHONATE--PYRUVATE TRANSAMINASE"/>
    <property type="match status" value="1"/>
</dbReference>
<dbReference type="NCBIfam" id="NF010006">
    <property type="entry name" value="PRK13479.1"/>
    <property type="match status" value="1"/>
</dbReference>
<dbReference type="PANTHER" id="PTHR42778">
    <property type="entry name" value="2-AMINOETHYLPHOSPHONATE--PYRUVATE TRANSAMINASE"/>
    <property type="match status" value="1"/>
</dbReference>